<protein>
    <submittedName>
        <fullName evidence="1">Uncharacterized protein</fullName>
    </submittedName>
</protein>
<dbReference type="EMBL" id="UAUF01000016">
    <property type="protein sequence ID" value="SPZ16759.1"/>
    <property type="molecule type" value="Genomic_DNA"/>
</dbReference>
<name>A0A2X2F7S7_PSELU</name>
<evidence type="ECO:0000313" key="2">
    <source>
        <dbReference type="Proteomes" id="UP000250443"/>
    </source>
</evidence>
<evidence type="ECO:0000313" key="1">
    <source>
        <dbReference type="EMBL" id="SPZ16759.1"/>
    </source>
</evidence>
<dbReference type="AlphaFoldDB" id="A0A2X2F7S7"/>
<accession>A0A2X2F7S7</accession>
<organism evidence="1 2">
    <name type="scientific">Pseudomonas luteola</name>
    <dbReference type="NCBI Taxonomy" id="47886"/>
    <lineage>
        <taxon>Bacteria</taxon>
        <taxon>Pseudomonadati</taxon>
        <taxon>Pseudomonadota</taxon>
        <taxon>Gammaproteobacteria</taxon>
        <taxon>Pseudomonadales</taxon>
        <taxon>Pseudomonadaceae</taxon>
        <taxon>Pseudomonas</taxon>
    </lineage>
</organism>
<gene>
    <name evidence="1" type="ORF">NCTC11842_05799</name>
</gene>
<dbReference type="Gene3D" id="3.40.30.10">
    <property type="entry name" value="Glutaredoxin"/>
    <property type="match status" value="1"/>
</dbReference>
<reference evidence="1 2" key="1">
    <citation type="submission" date="2018-06" db="EMBL/GenBank/DDBJ databases">
        <authorList>
            <consortium name="Pathogen Informatics"/>
            <person name="Doyle S."/>
        </authorList>
    </citation>
    <scope>NUCLEOTIDE SEQUENCE [LARGE SCALE GENOMIC DNA]</scope>
    <source>
        <strain evidence="1 2">NCTC11842</strain>
    </source>
</reference>
<sequence>MPGVRIRGKGQAGVLGMPDQLYKQTGLDMDLSVLATRLSANLNAFRQGMTEHRYMEKLQQSVALARSISANGTPASFVTGH</sequence>
<dbReference type="Proteomes" id="UP000250443">
    <property type="component" value="Unassembled WGS sequence"/>
</dbReference>
<proteinExistence type="predicted"/>